<keyword evidence="2" id="KW-1185">Reference proteome</keyword>
<organism evidence="1 2">
    <name type="scientific">Cercophora scortea</name>
    <dbReference type="NCBI Taxonomy" id="314031"/>
    <lineage>
        <taxon>Eukaryota</taxon>
        <taxon>Fungi</taxon>
        <taxon>Dikarya</taxon>
        <taxon>Ascomycota</taxon>
        <taxon>Pezizomycotina</taxon>
        <taxon>Sordariomycetes</taxon>
        <taxon>Sordariomycetidae</taxon>
        <taxon>Sordariales</taxon>
        <taxon>Lasiosphaeriaceae</taxon>
        <taxon>Cercophora</taxon>
    </lineage>
</organism>
<reference evidence="1" key="1">
    <citation type="journal article" date="2023" name="Mol. Phylogenet. Evol.">
        <title>Genome-scale phylogeny and comparative genomics of the fungal order Sordariales.</title>
        <authorList>
            <person name="Hensen N."/>
            <person name="Bonometti L."/>
            <person name="Westerberg I."/>
            <person name="Brannstrom I.O."/>
            <person name="Guillou S."/>
            <person name="Cros-Aarteil S."/>
            <person name="Calhoun S."/>
            <person name="Haridas S."/>
            <person name="Kuo A."/>
            <person name="Mondo S."/>
            <person name="Pangilinan J."/>
            <person name="Riley R."/>
            <person name="LaButti K."/>
            <person name="Andreopoulos B."/>
            <person name="Lipzen A."/>
            <person name="Chen C."/>
            <person name="Yan M."/>
            <person name="Daum C."/>
            <person name="Ng V."/>
            <person name="Clum A."/>
            <person name="Steindorff A."/>
            <person name="Ohm R.A."/>
            <person name="Martin F."/>
            <person name="Silar P."/>
            <person name="Natvig D.O."/>
            <person name="Lalanne C."/>
            <person name="Gautier V."/>
            <person name="Ament-Velasquez S.L."/>
            <person name="Kruys A."/>
            <person name="Hutchinson M.I."/>
            <person name="Powell A.J."/>
            <person name="Barry K."/>
            <person name="Miller A.N."/>
            <person name="Grigoriev I.V."/>
            <person name="Debuchy R."/>
            <person name="Gladieux P."/>
            <person name="Hiltunen Thoren M."/>
            <person name="Johannesson H."/>
        </authorList>
    </citation>
    <scope>NUCLEOTIDE SEQUENCE</scope>
    <source>
        <strain evidence="1">SMH4131-1</strain>
    </source>
</reference>
<sequence>MDLSRSSSARFAATPDLLRCLGEQITSKAVLCQLCLVSKTFNAEFSWFLYREICVRGVPTEVWKTLRKLQFSNNPRIQHVRKLCVNIRPGQRYPTRFFVERWDSLGSHIEAKMMNKAVQGLLPLMPRLMVFEWINIPLATATIRSLADHAETIKSIHIQYPPNMEQNVLRILDPADRNNVAWSPEHAGVDDLRTSDDMIYENRLLYRLQDLSQFRHLHHLTLENLYDDLGSWNLQITKLLANSPNLQTLALSISPSYPCRPDYFIQERAIDYIGFFNRLCENYANTASPPLRLSRLSFSLGISPESVTDLLQLTDLAYLNNVHIHNDGPLLTPLGSLRPENDDRGHSSIIPFEAFGPDHCPNLRQFSAKYYIYKIGSFLKKAAALDRSFTRHLAVFFHKECFPFCKSDLFDPGMGNDDYEDYAAGSPSLPMQFRMLDIDFHMQNTMKRELTNLVAHTAATIEGLYIDMLSCQHEQGNPDFSSDPLGDLVDTLGMLPRLSQLAVGRDIRGFLYGTESEISLVPEDFVGLAMRFAAAAPRLRYISVGSLFCEVKRSRDGRIELDELEEDEASGIEIFNHAAVQKDRACGARYTVDRGRFYRY</sequence>
<gene>
    <name evidence="1" type="ORF">B0T19DRAFT_413191</name>
</gene>
<proteinExistence type="predicted"/>
<dbReference type="AlphaFoldDB" id="A0AAE0MM32"/>
<reference evidence="1" key="2">
    <citation type="submission" date="2023-06" db="EMBL/GenBank/DDBJ databases">
        <authorList>
            <consortium name="Lawrence Berkeley National Laboratory"/>
            <person name="Haridas S."/>
            <person name="Hensen N."/>
            <person name="Bonometti L."/>
            <person name="Westerberg I."/>
            <person name="Brannstrom I.O."/>
            <person name="Guillou S."/>
            <person name="Cros-Aarteil S."/>
            <person name="Calhoun S."/>
            <person name="Kuo A."/>
            <person name="Mondo S."/>
            <person name="Pangilinan J."/>
            <person name="Riley R."/>
            <person name="Labutti K."/>
            <person name="Andreopoulos B."/>
            <person name="Lipzen A."/>
            <person name="Chen C."/>
            <person name="Yanf M."/>
            <person name="Daum C."/>
            <person name="Ng V."/>
            <person name="Clum A."/>
            <person name="Steindorff A."/>
            <person name="Ohm R."/>
            <person name="Martin F."/>
            <person name="Silar P."/>
            <person name="Natvig D."/>
            <person name="Lalanne C."/>
            <person name="Gautier V."/>
            <person name="Ament-Velasquez S.L."/>
            <person name="Kruys A."/>
            <person name="Hutchinson M.I."/>
            <person name="Powell A.J."/>
            <person name="Barry K."/>
            <person name="Miller A.N."/>
            <person name="Grigoriev I.V."/>
            <person name="Debuchy R."/>
            <person name="Gladieux P."/>
            <person name="Thoren M.H."/>
            <person name="Johannesson H."/>
        </authorList>
    </citation>
    <scope>NUCLEOTIDE SEQUENCE</scope>
    <source>
        <strain evidence="1">SMH4131-1</strain>
    </source>
</reference>
<evidence type="ECO:0000313" key="2">
    <source>
        <dbReference type="Proteomes" id="UP001286456"/>
    </source>
</evidence>
<name>A0AAE0MM32_9PEZI</name>
<dbReference type="EMBL" id="JAUEPO010000001">
    <property type="protein sequence ID" value="KAK3337621.1"/>
    <property type="molecule type" value="Genomic_DNA"/>
</dbReference>
<protein>
    <submittedName>
        <fullName evidence="1">Uncharacterized protein</fullName>
    </submittedName>
</protein>
<dbReference type="Proteomes" id="UP001286456">
    <property type="component" value="Unassembled WGS sequence"/>
</dbReference>
<accession>A0AAE0MM32</accession>
<evidence type="ECO:0000313" key="1">
    <source>
        <dbReference type="EMBL" id="KAK3337621.1"/>
    </source>
</evidence>
<comment type="caution">
    <text evidence="1">The sequence shown here is derived from an EMBL/GenBank/DDBJ whole genome shotgun (WGS) entry which is preliminary data.</text>
</comment>